<accession>A0ABS2QBL1</accession>
<dbReference type="RefSeq" id="WP_205007353.1">
    <property type="nucleotide sequence ID" value="NZ_CBCRXA010000019.1"/>
</dbReference>
<dbReference type="Pfam" id="PF10764">
    <property type="entry name" value="Gin"/>
    <property type="match status" value="1"/>
</dbReference>
<organism evidence="1 2">
    <name type="scientific">Sporolactobacillus spathodeae</name>
    <dbReference type="NCBI Taxonomy" id="1465502"/>
    <lineage>
        <taxon>Bacteria</taxon>
        <taxon>Bacillati</taxon>
        <taxon>Bacillota</taxon>
        <taxon>Bacilli</taxon>
        <taxon>Bacillales</taxon>
        <taxon>Sporolactobacillaceae</taxon>
        <taxon>Sporolactobacillus</taxon>
    </lineage>
</organism>
<proteinExistence type="predicted"/>
<dbReference type="EMBL" id="JAFBEV010000024">
    <property type="protein sequence ID" value="MBM7658800.1"/>
    <property type="molecule type" value="Genomic_DNA"/>
</dbReference>
<gene>
    <name evidence="1" type="ORF">JOC27_002263</name>
</gene>
<keyword evidence="2" id="KW-1185">Reference proteome</keyword>
<name>A0ABS2QBL1_9BACL</name>
<evidence type="ECO:0000313" key="1">
    <source>
        <dbReference type="EMBL" id="MBM7658800.1"/>
    </source>
</evidence>
<dbReference type="Proteomes" id="UP000823201">
    <property type="component" value="Unassembled WGS sequence"/>
</dbReference>
<evidence type="ECO:0000313" key="2">
    <source>
        <dbReference type="Proteomes" id="UP000823201"/>
    </source>
</evidence>
<dbReference type="InterPro" id="IPR019700">
    <property type="entry name" value="Sigma-G_inhibitor_Gin"/>
</dbReference>
<protein>
    <recommendedName>
        <fullName evidence="3">Inhibitor of sigma-G Gin</fullName>
    </recommendedName>
</protein>
<reference evidence="1 2" key="1">
    <citation type="submission" date="2021-01" db="EMBL/GenBank/DDBJ databases">
        <title>Genomic Encyclopedia of Type Strains, Phase IV (KMG-IV): sequencing the most valuable type-strain genomes for metagenomic binning, comparative biology and taxonomic classification.</title>
        <authorList>
            <person name="Goeker M."/>
        </authorList>
    </citation>
    <scope>NUCLEOTIDE SEQUENCE [LARGE SCALE GENOMIC DNA]</scope>
    <source>
        <strain evidence="1 2">DSM 100968</strain>
    </source>
</reference>
<sequence length="70" mass="7982">MGINAQQAGEICLICGQLKHEGIHIGNQLICYSCQDKIVATDVTDWKYRYFIKKLSKIKWDTKQPAGKIK</sequence>
<evidence type="ECO:0008006" key="3">
    <source>
        <dbReference type="Google" id="ProtNLM"/>
    </source>
</evidence>
<comment type="caution">
    <text evidence="1">The sequence shown here is derived from an EMBL/GenBank/DDBJ whole genome shotgun (WGS) entry which is preliminary data.</text>
</comment>